<dbReference type="OrthoDB" id="287379at2"/>
<gene>
    <name evidence="2" type="ORF">Pr1d_06820</name>
</gene>
<feature type="signal peptide" evidence="1">
    <location>
        <begin position="1"/>
        <end position="19"/>
    </location>
</feature>
<proteinExistence type="predicted"/>
<sequence precursor="true">MKKFFYVVCIILLANERQAVLLAVEVAALDFTNGGSAWTVTELDNGLPLVFEKDGDPTKVGFAHESTFPPVEEQGTGNYHLMQEVFAPTGFTMSNIVVEAAGSGFSSWLMNSYVGFGLSDQMYPEEIEVEDNSFNFLPDTYAWSADNWGNVLGDNNYNGNNGTVVVDFPMVNNGIPGEDYLDATGDADFSGLTSVWVGVKLLKGLAHVSQQVDISQIKLYADLTEVVNSPGDFDGDLDVDGNDFLLWQRGQSPTSLSPTELMAWQDNYGDSTPLTANVGSVPEPASLTILALAGLLIGTRCCR</sequence>
<accession>A0A5B9Q6S3</accession>
<name>A0A5B9Q6S3_9BACT</name>
<dbReference type="RefSeq" id="WP_148072189.1">
    <property type="nucleotide sequence ID" value="NZ_CP042913.1"/>
</dbReference>
<keyword evidence="3" id="KW-1185">Reference proteome</keyword>
<evidence type="ECO:0000313" key="2">
    <source>
        <dbReference type="EMBL" id="QEG33419.1"/>
    </source>
</evidence>
<dbReference type="EMBL" id="CP042913">
    <property type="protein sequence ID" value="QEG33419.1"/>
    <property type="molecule type" value="Genomic_DNA"/>
</dbReference>
<dbReference type="Proteomes" id="UP000323917">
    <property type="component" value="Chromosome"/>
</dbReference>
<evidence type="ECO:0000256" key="1">
    <source>
        <dbReference type="SAM" id="SignalP"/>
    </source>
</evidence>
<dbReference type="KEGG" id="bgok:Pr1d_06820"/>
<reference evidence="2 3" key="1">
    <citation type="submission" date="2019-08" db="EMBL/GenBank/DDBJ databases">
        <title>Deep-cultivation of Planctomycetes and their phenomic and genomic characterization uncovers novel biology.</title>
        <authorList>
            <person name="Wiegand S."/>
            <person name="Jogler M."/>
            <person name="Boedeker C."/>
            <person name="Pinto D."/>
            <person name="Vollmers J."/>
            <person name="Rivas-Marin E."/>
            <person name="Kohn T."/>
            <person name="Peeters S.H."/>
            <person name="Heuer A."/>
            <person name="Rast P."/>
            <person name="Oberbeckmann S."/>
            <person name="Bunk B."/>
            <person name="Jeske O."/>
            <person name="Meyerdierks A."/>
            <person name="Storesund J.E."/>
            <person name="Kallscheuer N."/>
            <person name="Luecker S."/>
            <person name="Lage O.M."/>
            <person name="Pohl T."/>
            <person name="Merkel B.J."/>
            <person name="Hornburger P."/>
            <person name="Mueller R.-W."/>
            <person name="Bruemmer F."/>
            <person name="Labrenz M."/>
            <person name="Spormann A.M."/>
            <person name="Op den Camp H."/>
            <person name="Overmann J."/>
            <person name="Amann R."/>
            <person name="Jetten M.S.M."/>
            <person name="Mascher T."/>
            <person name="Medema M.H."/>
            <person name="Devos D.P."/>
            <person name="Kaster A.-K."/>
            <person name="Ovreas L."/>
            <person name="Rohde M."/>
            <person name="Galperin M.Y."/>
            <person name="Jogler C."/>
        </authorList>
    </citation>
    <scope>NUCLEOTIDE SEQUENCE [LARGE SCALE GENOMIC DNA]</scope>
    <source>
        <strain evidence="2 3">Pr1d</strain>
    </source>
</reference>
<keyword evidence="1" id="KW-0732">Signal</keyword>
<dbReference type="AlphaFoldDB" id="A0A5B9Q6S3"/>
<organism evidence="2 3">
    <name type="scientific">Bythopirellula goksoeyrii</name>
    <dbReference type="NCBI Taxonomy" id="1400387"/>
    <lineage>
        <taxon>Bacteria</taxon>
        <taxon>Pseudomonadati</taxon>
        <taxon>Planctomycetota</taxon>
        <taxon>Planctomycetia</taxon>
        <taxon>Pirellulales</taxon>
        <taxon>Lacipirellulaceae</taxon>
        <taxon>Bythopirellula</taxon>
    </lineage>
</organism>
<evidence type="ECO:0000313" key="3">
    <source>
        <dbReference type="Proteomes" id="UP000323917"/>
    </source>
</evidence>
<evidence type="ECO:0008006" key="4">
    <source>
        <dbReference type="Google" id="ProtNLM"/>
    </source>
</evidence>
<protein>
    <recommendedName>
        <fullName evidence="4">PEP-CTERM protein-sorting domain-containing protein</fullName>
    </recommendedName>
</protein>
<feature type="chain" id="PRO_5022681826" description="PEP-CTERM protein-sorting domain-containing protein" evidence="1">
    <location>
        <begin position="20"/>
        <end position="303"/>
    </location>
</feature>